<dbReference type="InterPro" id="IPR041546">
    <property type="entry name" value="ClpA/ClpB_AAA_lid"/>
</dbReference>
<dbReference type="GeneID" id="5002972"/>
<dbReference type="RefSeq" id="XP_001418921.1">
    <property type="nucleotide sequence ID" value="XM_001418884.1"/>
</dbReference>
<dbReference type="InterPro" id="IPR018368">
    <property type="entry name" value="ClpA/B_CS1"/>
</dbReference>
<evidence type="ECO:0000256" key="2">
    <source>
        <dbReference type="ARBA" id="ARBA00022741"/>
    </source>
</evidence>
<reference evidence="8 9" key="1">
    <citation type="journal article" date="2007" name="Proc. Natl. Acad. Sci. U.S.A.">
        <title>The tiny eukaryote Ostreococcus provides genomic insights into the paradox of plankton speciation.</title>
        <authorList>
            <person name="Palenik B."/>
            <person name="Grimwood J."/>
            <person name="Aerts A."/>
            <person name="Rouze P."/>
            <person name="Salamov A."/>
            <person name="Putnam N."/>
            <person name="Dupont C."/>
            <person name="Jorgensen R."/>
            <person name="Derelle E."/>
            <person name="Rombauts S."/>
            <person name="Zhou K."/>
            <person name="Otillar R."/>
            <person name="Merchant S.S."/>
            <person name="Podell S."/>
            <person name="Gaasterland T."/>
            <person name="Napoli C."/>
            <person name="Gendler K."/>
            <person name="Manuell A."/>
            <person name="Tai V."/>
            <person name="Vallon O."/>
            <person name="Piganeau G."/>
            <person name="Jancek S."/>
            <person name="Heijde M."/>
            <person name="Jabbari K."/>
            <person name="Bowler C."/>
            <person name="Lohr M."/>
            <person name="Robbens S."/>
            <person name="Werner G."/>
            <person name="Dubchak I."/>
            <person name="Pazour G.J."/>
            <person name="Ren Q."/>
            <person name="Paulsen I."/>
            <person name="Delwiche C."/>
            <person name="Schmutz J."/>
            <person name="Rokhsar D."/>
            <person name="Van de Peer Y."/>
            <person name="Moreau H."/>
            <person name="Grigoriev I.V."/>
        </authorList>
    </citation>
    <scope>NUCLEOTIDE SEQUENCE [LARGE SCALE GENOMIC DNA]</scope>
    <source>
        <strain evidence="8 9">CCE9901</strain>
    </source>
</reference>
<dbReference type="FunFam" id="3.40.50.300:FF:000010">
    <property type="entry name" value="Chaperone clpB 1, putative"/>
    <property type="match status" value="1"/>
</dbReference>
<dbReference type="CDD" id="cd19499">
    <property type="entry name" value="RecA-like_ClpB_Hsp104-like"/>
    <property type="match status" value="1"/>
</dbReference>
<evidence type="ECO:0000256" key="1">
    <source>
        <dbReference type="ARBA" id="ARBA00022737"/>
    </source>
</evidence>
<accession>A4S065</accession>
<dbReference type="Pfam" id="PF02861">
    <property type="entry name" value="Clp_N"/>
    <property type="match status" value="1"/>
</dbReference>
<sequence>MDLAKKFRSAECGSEHVLLALTRNRDRTSKALHKHGVTEEATRRALGERAGVSELELMNPFNKPSAEGLLALSDELKKVFERASASGSEVGSKELALAMIDEPASGARATMAALEGCDLKVLRKEITGANERELVGAGKKTRNTKKQTLADCSIDLTAEAREGKLDPVLGRDEEVTRVMRILVRRRKSNPCLVGEPGVGKTAIAEGLAMMIAKGDVPESLKEKRVVSLQIGLLLADTKYRGEFEEKMKNVMEEVKQAGDIILFVDEIHMLVGAGGTGEDGGMDAGNLMKPALARGELQCIGATTIDEYRKHIEKDAALERRFQPVRVIEPSPEQTLTILRGLKDTYQEHHGVSFTDEALRAAVSLSTRYINDRFLPDKAIDVIDEAGALVQLTPGDSTLVDESHITEVVAQWTGVPVQQLSADESLSLMNFEQELGKRVIGQVEAVRSISQAIRRARAGLADASKPVASIIFSGPTGVGKTELAKAVAQTYFGAEKAMVRIDMSEYMESHSVSRLIGPPPGYIGFGEGGQLTEAVRTNPHSLVLLDEIEKAHPDVFNILLQVLEDGRLTDSKGRTVDFTNAMLVMTSNIGSREILESMSGEGEDEEKYKKLQTQVKRELGKEYRPEFLNRLDEIIIFRPLERPEVSAIADLMLASVSKRALARGITLDFTDSFKSLLYSNGFSPRFGARPMRRCVRGLLENNLAECMLDGFASSGDTVNFDYDDDQELISVTTANETMARTFDVEFGSGIEDVAEDTSADDFPAPFFSNEGGGETTAQAFA</sequence>
<dbReference type="InterPro" id="IPR003593">
    <property type="entry name" value="AAA+_ATPase"/>
</dbReference>
<dbReference type="OMA" id="EFMEPHT"/>
<dbReference type="Pfam" id="PF17871">
    <property type="entry name" value="AAA_lid_9"/>
    <property type="match status" value="1"/>
</dbReference>
<dbReference type="OrthoDB" id="47330at2759"/>
<dbReference type="Pfam" id="PF10431">
    <property type="entry name" value="ClpB_D2-small"/>
    <property type="match status" value="1"/>
</dbReference>
<evidence type="ECO:0000313" key="8">
    <source>
        <dbReference type="EMBL" id="ABO97214.1"/>
    </source>
</evidence>
<dbReference type="InterPro" id="IPR004176">
    <property type="entry name" value="Clp_R_N"/>
</dbReference>
<dbReference type="InterPro" id="IPR028299">
    <property type="entry name" value="ClpA/B_CS2"/>
</dbReference>
<dbReference type="Gene3D" id="3.40.50.300">
    <property type="entry name" value="P-loop containing nucleotide triphosphate hydrolases"/>
    <property type="match status" value="3"/>
</dbReference>
<dbReference type="PANTHER" id="PTHR11638">
    <property type="entry name" value="ATP-DEPENDENT CLP PROTEASE"/>
    <property type="match status" value="1"/>
</dbReference>
<dbReference type="SMART" id="SM01086">
    <property type="entry name" value="ClpB_D2-small"/>
    <property type="match status" value="1"/>
</dbReference>
<dbReference type="Gene3D" id="1.10.8.60">
    <property type="match status" value="1"/>
</dbReference>
<dbReference type="eggNOG" id="KOG1051">
    <property type="taxonomic scope" value="Eukaryota"/>
</dbReference>
<dbReference type="FunFam" id="3.40.50.300:FF:000025">
    <property type="entry name" value="ATP-dependent Clp protease subunit"/>
    <property type="match status" value="1"/>
</dbReference>
<dbReference type="InterPro" id="IPR001270">
    <property type="entry name" value="ClpA/B"/>
</dbReference>
<evidence type="ECO:0000259" key="7">
    <source>
        <dbReference type="SMART" id="SM01086"/>
    </source>
</evidence>
<feature type="domain" description="AAA+ ATPase" evidence="6">
    <location>
        <begin position="186"/>
        <end position="332"/>
    </location>
</feature>
<dbReference type="Pfam" id="PF07724">
    <property type="entry name" value="AAA_2"/>
    <property type="match status" value="1"/>
</dbReference>
<dbReference type="Proteomes" id="UP000001568">
    <property type="component" value="Chromosome 7"/>
</dbReference>
<dbReference type="GO" id="GO:0005524">
    <property type="term" value="F:ATP binding"/>
    <property type="evidence" value="ECO:0007669"/>
    <property type="project" value="UniProtKB-KW"/>
</dbReference>
<keyword evidence="9" id="KW-1185">Reference proteome</keyword>
<dbReference type="KEGG" id="olu:OSTLU_46264"/>
<proteinExistence type="inferred from homology"/>
<dbReference type="PROSITE" id="PS00871">
    <property type="entry name" value="CLPAB_2"/>
    <property type="match status" value="1"/>
</dbReference>
<evidence type="ECO:0000256" key="4">
    <source>
        <dbReference type="ARBA" id="ARBA00023186"/>
    </source>
</evidence>
<dbReference type="Gramene" id="ABO97214">
    <property type="protein sequence ID" value="ABO97214"/>
    <property type="gene ID" value="OSTLU_46264"/>
</dbReference>
<dbReference type="STRING" id="436017.A4S065"/>
<protein>
    <submittedName>
        <fullName evidence="8">Chaperone, Hsp100 family, ClpC-type</fullName>
    </submittedName>
</protein>
<keyword evidence="1" id="KW-0677">Repeat</keyword>
<dbReference type="InterPro" id="IPR036628">
    <property type="entry name" value="Clp_N_dom_sf"/>
</dbReference>
<dbReference type="PANTHER" id="PTHR11638:SF18">
    <property type="entry name" value="HEAT SHOCK PROTEIN 104"/>
    <property type="match status" value="1"/>
</dbReference>
<comment type="similarity">
    <text evidence="5">Belongs to the ClpA/ClpB family.</text>
</comment>
<gene>
    <name evidence="8" type="primary">CLPC2</name>
    <name evidence="8" type="ORF">OSTLU_46264</name>
</gene>
<dbReference type="GO" id="GO:0005737">
    <property type="term" value="C:cytoplasm"/>
    <property type="evidence" value="ECO:0007669"/>
    <property type="project" value="TreeGrafter"/>
</dbReference>
<dbReference type="SUPFAM" id="SSF52540">
    <property type="entry name" value="P-loop containing nucleoside triphosphate hydrolases"/>
    <property type="match status" value="2"/>
</dbReference>
<keyword evidence="2 5" id="KW-0547">Nucleotide-binding</keyword>
<dbReference type="EMBL" id="CP000587">
    <property type="protein sequence ID" value="ABO97214.1"/>
    <property type="molecule type" value="Genomic_DNA"/>
</dbReference>
<dbReference type="InterPro" id="IPR003959">
    <property type="entry name" value="ATPase_AAA_core"/>
</dbReference>
<dbReference type="InterPro" id="IPR050130">
    <property type="entry name" value="ClpA_ClpB"/>
</dbReference>
<evidence type="ECO:0000256" key="5">
    <source>
        <dbReference type="RuleBase" id="RU004432"/>
    </source>
</evidence>
<dbReference type="FunFam" id="1.10.8.60:FF:000011">
    <property type="entry name" value="ATP-dependent Clp protease ATP-binding subunit"/>
    <property type="match status" value="1"/>
</dbReference>
<name>A4S065_OSTLU</name>
<organism evidence="8 9">
    <name type="scientific">Ostreococcus lucimarinus (strain CCE9901)</name>
    <dbReference type="NCBI Taxonomy" id="436017"/>
    <lineage>
        <taxon>Eukaryota</taxon>
        <taxon>Viridiplantae</taxon>
        <taxon>Chlorophyta</taxon>
        <taxon>Mamiellophyceae</taxon>
        <taxon>Mamiellales</taxon>
        <taxon>Bathycoccaceae</taxon>
        <taxon>Ostreococcus</taxon>
    </lineage>
</organism>
<dbReference type="HOGENOM" id="CLU_005070_4_1_1"/>
<dbReference type="Gene3D" id="1.10.1780.10">
    <property type="entry name" value="Clp, N-terminal domain"/>
    <property type="match status" value="1"/>
</dbReference>
<dbReference type="InterPro" id="IPR027417">
    <property type="entry name" value="P-loop_NTPase"/>
</dbReference>
<dbReference type="GO" id="GO:0034605">
    <property type="term" value="P:cellular response to heat"/>
    <property type="evidence" value="ECO:0007669"/>
    <property type="project" value="TreeGrafter"/>
</dbReference>
<keyword evidence="4 5" id="KW-0143">Chaperone</keyword>
<dbReference type="InterPro" id="IPR019489">
    <property type="entry name" value="Clp_ATPase_C"/>
</dbReference>
<keyword evidence="3 5" id="KW-0067">ATP-binding</keyword>
<feature type="domain" description="Clp ATPase C-terminal" evidence="7">
    <location>
        <begin position="640"/>
        <end position="729"/>
    </location>
</feature>
<evidence type="ECO:0000256" key="3">
    <source>
        <dbReference type="ARBA" id="ARBA00022840"/>
    </source>
</evidence>
<dbReference type="GO" id="GO:0016887">
    <property type="term" value="F:ATP hydrolysis activity"/>
    <property type="evidence" value="ECO:0007669"/>
    <property type="project" value="InterPro"/>
</dbReference>
<dbReference type="PROSITE" id="PS00870">
    <property type="entry name" value="CLPAB_1"/>
    <property type="match status" value="1"/>
</dbReference>
<evidence type="ECO:0000313" key="9">
    <source>
        <dbReference type="Proteomes" id="UP000001568"/>
    </source>
</evidence>
<dbReference type="CDD" id="cd00009">
    <property type="entry name" value="AAA"/>
    <property type="match status" value="1"/>
</dbReference>
<feature type="domain" description="AAA+ ATPase" evidence="6">
    <location>
        <begin position="466"/>
        <end position="641"/>
    </location>
</feature>
<dbReference type="PRINTS" id="PR00300">
    <property type="entry name" value="CLPPROTEASEA"/>
</dbReference>
<dbReference type="Pfam" id="PF00004">
    <property type="entry name" value="AAA"/>
    <property type="match status" value="1"/>
</dbReference>
<dbReference type="AlphaFoldDB" id="A4S065"/>
<evidence type="ECO:0000259" key="6">
    <source>
        <dbReference type="SMART" id="SM00382"/>
    </source>
</evidence>
<dbReference type="SMART" id="SM00382">
    <property type="entry name" value="AAA"/>
    <property type="match status" value="2"/>
</dbReference>